<comment type="subcellular location">
    <subcellularLocation>
        <location evidence="1">Cell membrane</location>
    </subcellularLocation>
</comment>
<protein>
    <submittedName>
        <fullName evidence="14">Cytochrome c family protein</fullName>
    </submittedName>
</protein>
<keyword evidence="6 12" id="KW-0812">Transmembrane</keyword>
<evidence type="ECO:0000256" key="2">
    <source>
        <dbReference type="ARBA" id="ARBA00007395"/>
    </source>
</evidence>
<dbReference type="PANTHER" id="PTHR30333">
    <property type="entry name" value="CYTOCHROME C-TYPE PROTEIN"/>
    <property type="match status" value="1"/>
</dbReference>
<evidence type="ECO:0000313" key="14">
    <source>
        <dbReference type="EMBL" id="VAW35381.1"/>
    </source>
</evidence>
<dbReference type="EMBL" id="UOEY01000013">
    <property type="protein sequence ID" value="VAW35381.1"/>
    <property type="molecule type" value="Genomic_DNA"/>
</dbReference>
<feature type="transmembrane region" description="Helical" evidence="12">
    <location>
        <begin position="54"/>
        <end position="79"/>
    </location>
</feature>
<evidence type="ECO:0000256" key="11">
    <source>
        <dbReference type="ARBA" id="ARBA00023136"/>
    </source>
</evidence>
<keyword evidence="10" id="KW-0408">Iron</keyword>
<name>A0A3B0UWT6_9ZZZZ</name>
<dbReference type="InterPro" id="IPR051174">
    <property type="entry name" value="Cytochrome_c-type_ET"/>
</dbReference>
<evidence type="ECO:0000256" key="4">
    <source>
        <dbReference type="ARBA" id="ARBA00022475"/>
    </source>
</evidence>
<evidence type="ECO:0000256" key="6">
    <source>
        <dbReference type="ARBA" id="ARBA00022692"/>
    </source>
</evidence>
<feature type="transmembrane region" description="Helical" evidence="12">
    <location>
        <begin position="109"/>
        <end position="132"/>
    </location>
</feature>
<accession>A0A3B0UWT6</accession>
<evidence type="ECO:0000256" key="7">
    <source>
        <dbReference type="ARBA" id="ARBA00022723"/>
    </source>
</evidence>
<evidence type="ECO:0000256" key="12">
    <source>
        <dbReference type="SAM" id="Phobius"/>
    </source>
</evidence>
<dbReference type="Gene3D" id="1.10.3820.10">
    <property type="entry name" value="Di-heme elbow motif domain"/>
    <property type="match status" value="1"/>
</dbReference>
<organism evidence="14">
    <name type="scientific">hydrothermal vent metagenome</name>
    <dbReference type="NCBI Taxonomy" id="652676"/>
    <lineage>
        <taxon>unclassified sequences</taxon>
        <taxon>metagenomes</taxon>
        <taxon>ecological metagenomes</taxon>
    </lineage>
</organism>
<evidence type="ECO:0000256" key="8">
    <source>
        <dbReference type="ARBA" id="ARBA00022982"/>
    </source>
</evidence>
<comment type="similarity">
    <text evidence="2">Belongs to the NapC/NirT/NrfH family.</text>
</comment>
<evidence type="ECO:0000256" key="3">
    <source>
        <dbReference type="ARBA" id="ARBA00022448"/>
    </source>
</evidence>
<keyword evidence="11 12" id="KW-0472">Membrane</keyword>
<dbReference type="GO" id="GO:0005886">
    <property type="term" value="C:plasma membrane"/>
    <property type="evidence" value="ECO:0007669"/>
    <property type="project" value="UniProtKB-SubCell"/>
</dbReference>
<keyword evidence="3" id="KW-0813">Transport</keyword>
<dbReference type="PANTHER" id="PTHR30333:SF1">
    <property type="entry name" value="CYTOCHROME C-TYPE PROTEIN NAPC"/>
    <property type="match status" value="1"/>
</dbReference>
<evidence type="ECO:0000259" key="13">
    <source>
        <dbReference type="Pfam" id="PF03264"/>
    </source>
</evidence>
<feature type="domain" description="NapC/NirT cytochrome c N-terminal" evidence="13">
    <location>
        <begin position="110"/>
        <end position="200"/>
    </location>
</feature>
<dbReference type="GO" id="GO:0046872">
    <property type="term" value="F:metal ion binding"/>
    <property type="evidence" value="ECO:0007669"/>
    <property type="project" value="UniProtKB-KW"/>
</dbReference>
<keyword evidence="4" id="KW-1003">Cell membrane</keyword>
<feature type="transmembrane region" description="Helical" evidence="12">
    <location>
        <begin position="21"/>
        <end position="42"/>
    </location>
</feature>
<dbReference type="InterPro" id="IPR005126">
    <property type="entry name" value="NapC/NirT_cyt_c_N"/>
</dbReference>
<sequence length="485" mass="55062">MTRFHSRVLEGLINVISRNKASLLGGIIVIVLFPVLFVSILFDMQGVVQNPYFGFLIYLVMGPLFVLGLVLVLVGSFFAGNDDDMGLLTVEYFKEQLNRPGRFSRIRKLVFLTSLLTFITLFVVGVVTYTGFNYTESVSFCGKFCHQVMKPEYVTYTNSPHSRVPCVKCHISSDSRWFTKSKFSGVKQLFAVMFHTYSRPIKTPITALRPERRTCEGCHRPEEFPGDILKVEDKFLPDEKNTHVQTIMLLRIGTGDYRGRKAQGIHWHVSENYKVLYKSSPDHKRISEVTLIGPDKKKVVFINTDSAGRVSEPGPYKERVMDCMDCHNRPTHVFLSPNEALDRKMATGIIPDNLPYIKRQALAAITKKYASADTARFGIAKDILGWYRKNYPDIVRTKRALLDKAVRGAQQAYVENVFPQMNIGWGTYQSFIGHKNGSGCFRCHSGKFKTVTGKTIPNNCDLCHLILARNKPAMDIFRILKSSIR</sequence>
<dbReference type="InterPro" id="IPR036280">
    <property type="entry name" value="Multihaem_cyt_sf"/>
</dbReference>
<gene>
    <name evidence="14" type="ORF">MNBD_DELTA04-564</name>
</gene>
<evidence type="ECO:0000256" key="5">
    <source>
        <dbReference type="ARBA" id="ARBA00022617"/>
    </source>
</evidence>
<dbReference type="GO" id="GO:0009055">
    <property type="term" value="F:electron transfer activity"/>
    <property type="evidence" value="ECO:0007669"/>
    <property type="project" value="TreeGrafter"/>
</dbReference>
<keyword evidence="7" id="KW-0479">Metal-binding</keyword>
<keyword evidence="8" id="KW-0249">Electron transport</keyword>
<reference evidence="14" key="1">
    <citation type="submission" date="2018-06" db="EMBL/GenBank/DDBJ databases">
        <authorList>
            <person name="Zhirakovskaya E."/>
        </authorList>
    </citation>
    <scope>NUCLEOTIDE SEQUENCE</scope>
</reference>
<evidence type="ECO:0000256" key="9">
    <source>
        <dbReference type="ARBA" id="ARBA00022989"/>
    </source>
</evidence>
<dbReference type="SUPFAM" id="SSF48695">
    <property type="entry name" value="Multiheme cytochromes"/>
    <property type="match status" value="1"/>
</dbReference>
<dbReference type="InterPro" id="IPR038266">
    <property type="entry name" value="NapC/NirT_cytc_sf"/>
</dbReference>
<keyword evidence="9 12" id="KW-1133">Transmembrane helix</keyword>
<evidence type="ECO:0000256" key="1">
    <source>
        <dbReference type="ARBA" id="ARBA00004236"/>
    </source>
</evidence>
<dbReference type="Pfam" id="PF03264">
    <property type="entry name" value="Cytochrom_NNT"/>
    <property type="match status" value="1"/>
</dbReference>
<keyword evidence="5" id="KW-0349">Heme</keyword>
<dbReference type="AlphaFoldDB" id="A0A3B0UWT6"/>
<dbReference type="GO" id="GO:0009061">
    <property type="term" value="P:anaerobic respiration"/>
    <property type="evidence" value="ECO:0007669"/>
    <property type="project" value="TreeGrafter"/>
</dbReference>
<evidence type="ECO:0000256" key="10">
    <source>
        <dbReference type="ARBA" id="ARBA00023004"/>
    </source>
</evidence>
<proteinExistence type="inferred from homology"/>